<proteinExistence type="predicted"/>
<sequence length="184" mass="20151">MPGFPALEQHRGTQMNLGHRAHSTAVRLSLALSAGVIVSTTLVVLPAGGAAPVPVAPTSAGAAAIYFRTTESFLVVKRRHAGRYNWTDDGCSVPPTLKVSVPALQFASTTFAAQCAQHDFAYRNFGGSLHLDRSEARRASVDRFFYRQMRARCEQPDVVRARRKTVCRLSARAFYLAVRSFGRL</sequence>
<dbReference type="InterPro" id="IPR015141">
    <property type="entry name" value="PLipase_A2_prok/fun"/>
</dbReference>
<dbReference type="SUPFAM" id="SSF48619">
    <property type="entry name" value="Phospholipase A2, PLA2"/>
    <property type="match status" value="1"/>
</dbReference>
<dbReference type="Gene3D" id="1.20.90.10">
    <property type="entry name" value="Phospholipase A2 domain"/>
    <property type="match status" value="1"/>
</dbReference>
<dbReference type="GO" id="GO:0004623">
    <property type="term" value="F:phospholipase A2 activity"/>
    <property type="evidence" value="ECO:0007669"/>
    <property type="project" value="InterPro"/>
</dbReference>
<dbReference type="GO" id="GO:0006644">
    <property type="term" value="P:phospholipid metabolic process"/>
    <property type="evidence" value="ECO:0007669"/>
    <property type="project" value="InterPro"/>
</dbReference>
<accession>A0A6J6YBL6</accession>
<evidence type="ECO:0000313" key="1">
    <source>
        <dbReference type="EMBL" id="CAB4804596.1"/>
    </source>
</evidence>
<dbReference type="Pfam" id="PF09056">
    <property type="entry name" value="Phospholip_A2_3"/>
    <property type="match status" value="1"/>
</dbReference>
<dbReference type="EMBL" id="CAFAAJ010000065">
    <property type="protein sequence ID" value="CAB4804596.1"/>
    <property type="molecule type" value="Genomic_DNA"/>
</dbReference>
<dbReference type="InterPro" id="IPR036444">
    <property type="entry name" value="PLipase_A2_dom_sf"/>
</dbReference>
<dbReference type="GO" id="GO:0050482">
    <property type="term" value="P:arachidonate secretion"/>
    <property type="evidence" value="ECO:0007669"/>
    <property type="project" value="InterPro"/>
</dbReference>
<reference evidence="1" key="1">
    <citation type="submission" date="2020-05" db="EMBL/GenBank/DDBJ databases">
        <authorList>
            <person name="Chiriac C."/>
            <person name="Salcher M."/>
            <person name="Ghai R."/>
            <person name="Kavagutti S V."/>
        </authorList>
    </citation>
    <scope>NUCLEOTIDE SEQUENCE</scope>
</reference>
<dbReference type="AlphaFoldDB" id="A0A6J6YBL6"/>
<protein>
    <submittedName>
        <fullName evidence="1">Unannotated protein</fullName>
    </submittedName>
</protein>
<gene>
    <name evidence="1" type="ORF">UFOPK3001_01165</name>
</gene>
<name>A0A6J6YBL6_9ZZZZ</name>
<organism evidence="1">
    <name type="scientific">freshwater metagenome</name>
    <dbReference type="NCBI Taxonomy" id="449393"/>
    <lineage>
        <taxon>unclassified sequences</taxon>
        <taxon>metagenomes</taxon>
        <taxon>ecological metagenomes</taxon>
    </lineage>
</organism>